<name>C6LWN7_GIAIB</name>
<organism evidence="11 12">
    <name type="scientific">Giardia intestinalis (strain ATCC 50581 / GS clone H7)</name>
    <name type="common">Giardia lamblia</name>
    <dbReference type="NCBI Taxonomy" id="598745"/>
    <lineage>
        <taxon>Eukaryota</taxon>
        <taxon>Metamonada</taxon>
        <taxon>Diplomonadida</taxon>
        <taxon>Hexamitidae</taxon>
        <taxon>Giardiinae</taxon>
        <taxon>Giardia</taxon>
    </lineage>
</organism>
<dbReference type="GO" id="GO:0016887">
    <property type="term" value="F:ATP hydrolysis activity"/>
    <property type="evidence" value="ECO:0007669"/>
    <property type="project" value="InterPro"/>
</dbReference>
<dbReference type="GO" id="GO:0005886">
    <property type="term" value="C:plasma membrane"/>
    <property type="evidence" value="ECO:0007669"/>
    <property type="project" value="UniProtKB-SubCell"/>
</dbReference>
<keyword evidence="7 9" id="KW-1133">Transmembrane helix</keyword>
<keyword evidence="3" id="KW-1003">Cell membrane</keyword>
<dbReference type="VEuPathDB" id="GiardiaDB:GL50581_3198"/>
<dbReference type="Gene3D" id="3.40.50.300">
    <property type="entry name" value="P-loop containing nucleotide triphosphate hydrolases"/>
    <property type="match status" value="1"/>
</dbReference>
<feature type="transmembrane region" description="Helical" evidence="9">
    <location>
        <begin position="373"/>
        <end position="393"/>
    </location>
</feature>
<keyword evidence="8 9" id="KW-0472">Membrane</keyword>
<dbReference type="OrthoDB" id="6500128at2759"/>
<dbReference type="CDD" id="cd03228">
    <property type="entry name" value="ABCC_MRP_Like"/>
    <property type="match status" value="1"/>
</dbReference>
<evidence type="ECO:0000256" key="6">
    <source>
        <dbReference type="ARBA" id="ARBA00022840"/>
    </source>
</evidence>
<keyword evidence="6" id="KW-0067">ATP-binding</keyword>
<dbReference type="EMBL" id="ACGJ01002662">
    <property type="protein sequence ID" value="EES99562.1"/>
    <property type="molecule type" value="Genomic_DNA"/>
</dbReference>
<sequence>MPGHCAKSDGRSVTWACRGALLAVISTEIALILLFLLVRIVLDTFSLWQTSMLSIAIGTYAIASKNQGLPKLASTTISKEYFNTWEARNKAKIFWRLYRVILWFLQMHSSDGHQNIKYTENPFGDTICGMEHALIHISDQLFSLFCRSIFYSIARFLLKRCEEFLRNALENRLRTSLLSILLTRHFAQPYKILRTQNPGECAAIVREDAISVAELVTKIIDKAASPLNNILIMLYIGYMNRRRWFGKYANSSGDTCEEANGASLIGVYDLISDKRVVTSILIALIPLPIKLICTLLEQHGAYIGQVDTRRSQAKLISHMEVMMGNAYFIKLYDSADYEIKSFLEHERRKTDVMEPCVSSGNVLKLIRFTVKRYYHAVLYLSSSLYITMGILTVPQATVIERFVRTIYSQVGRLVELSDVLATARFKLKMIEEKLSLPQEAGSRFYADGGFMSVRKYTNDCWKCTVCKSDCKLFCSGDWTKVLRRLLTILGFPTLTKWVTNALLAANIFVHQFGYKQILFDECFYMQELRDESQRTDTAQEPSPLTGRIYPCTPVSIEFRDVCFSYEAGYSILHGLTLSVRPGQKVAIVGRSGVGKSTVINLLTRLYLADQPTDSPSSGIYLNEKAIESIPLGELRRLITVVPQDNILVRGSATDNIVYGQPRKLLGHHTEEEQRQHIQEVIRLSYEASRIAAAEELLGDTPYSGTLQGLSGGQRQRIGIARAIARGGSVLVLDESTSALDEKTEKRVIKQLFRSLDHNQSVIVITHRLSTLRQVDLIYVLGDPDGSGAHVVESGSYEWFVNESQYLKDMSQDASDDAIIYDCSSVSSTPLLSTTSVGTIDFSLDFRYAQ</sequence>
<comment type="caution">
    <text evidence="11">The sequence shown here is derived from an EMBL/GenBank/DDBJ whole genome shotgun (WGS) entry which is preliminary data.</text>
</comment>
<dbReference type="PROSITE" id="PS00211">
    <property type="entry name" value="ABC_TRANSPORTER_1"/>
    <property type="match status" value="1"/>
</dbReference>
<dbReference type="InterPro" id="IPR017871">
    <property type="entry name" value="ABC_transporter-like_CS"/>
</dbReference>
<accession>C6LWN7</accession>
<dbReference type="InterPro" id="IPR003593">
    <property type="entry name" value="AAA+_ATPase"/>
</dbReference>
<reference evidence="11 12" key="1">
    <citation type="journal article" date="2009" name="PLoS Pathog.">
        <title>Draft genome sequencing of giardia intestinalis assemblage B isolate GS: is human giardiasis caused by two different species?</title>
        <authorList>
            <person name="Franzen O."/>
            <person name="Jerlstrom-Hultqvist J."/>
            <person name="Castro E."/>
            <person name="Sherwood E."/>
            <person name="Ankarklev J."/>
            <person name="Reiner D.S."/>
            <person name="Palm D."/>
            <person name="Andersson J.O."/>
            <person name="Andersson B."/>
            <person name="Svard S.G."/>
        </authorList>
    </citation>
    <scope>NUCLEOTIDE SEQUENCE [LARGE SCALE GENOMIC DNA]</scope>
    <source>
        <strain evidence="12">ATCC 50581 / GS clone H7</strain>
    </source>
</reference>
<evidence type="ECO:0000256" key="3">
    <source>
        <dbReference type="ARBA" id="ARBA00022475"/>
    </source>
</evidence>
<dbReference type="InterPro" id="IPR003439">
    <property type="entry name" value="ABC_transporter-like_ATP-bd"/>
</dbReference>
<dbReference type="AlphaFoldDB" id="C6LWN7"/>
<dbReference type="SUPFAM" id="SSF52540">
    <property type="entry name" value="P-loop containing nucleoside triphosphate hydrolases"/>
    <property type="match status" value="1"/>
</dbReference>
<evidence type="ECO:0000313" key="11">
    <source>
        <dbReference type="EMBL" id="EES99562.1"/>
    </source>
</evidence>
<evidence type="ECO:0000256" key="5">
    <source>
        <dbReference type="ARBA" id="ARBA00022741"/>
    </source>
</evidence>
<feature type="domain" description="ABC transporter" evidence="10">
    <location>
        <begin position="556"/>
        <end position="803"/>
    </location>
</feature>
<evidence type="ECO:0000256" key="4">
    <source>
        <dbReference type="ARBA" id="ARBA00022692"/>
    </source>
</evidence>
<dbReference type="Proteomes" id="UP000002488">
    <property type="component" value="Unassembled WGS sequence"/>
</dbReference>
<dbReference type="GO" id="GO:0005524">
    <property type="term" value="F:ATP binding"/>
    <property type="evidence" value="ECO:0007669"/>
    <property type="project" value="UniProtKB-KW"/>
</dbReference>
<protein>
    <recommendedName>
        <fullName evidence="10">ABC transporter domain-containing protein</fullName>
    </recommendedName>
</protein>
<dbReference type="Gene3D" id="1.20.1560.10">
    <property type="entry name" value="ABC transporter type 1, transmembrane domain"/>
    <property type="match status" value="1"/>
</dbReference>
<dbReference type="Pfam" id="PF00005">
    <property type="entry name" value="ABC_tran"/>
    <property type="match status" value="1"/>
</dbReference>
<keyword evidence="4 9" id="KW-0812">Transmembrane</keyword>
<evidence type="ECO:0000256" key="9">
    <source>
        <dbReference type="SAM" id="Phobius"/>
    </source>
</evidence>
<evidence type="ECO:0000256" key="8">
    <source>
        <dbReference type="ARBA" id="ARBA00023136"/>
    </source>
</evidence>
<dbReference type="FunFam" id="3.40.50.300:FF:000854">
    <property type="entry name" value="Multidrug ABC transporter ATP-binding protein"/>
    <property type="match status" value="1"/>
</dbReference>
<evidence type="ECO:0000256" key="1">
    <source>
        <dbReference type="ARBA" id="ARBA00004651"/>
    </source>
</evidence>
<evidence type="ECO:0000259" key="10">
    <source>
        <dbReference type="PROSITE" id="PS50893"/>
    </source>
</evidence>
<evidence type="ECO:0000256" key="2">
    <source>
        <dbReference type="ARBA" id="ARBA00022448"/>
    </source>
</evidence>
<dbReference type="InterPro" id="IPR039421">
    <property type="entry name" value="Type_1_exporter"/>
</dbReference>
<gene>
    <name evidence="11" type="ORF">GL50581_3198</name>
</gene>
<comment type="subcellular location">
    <subcellularLocation>
        <location evidence="1">Cell membrane</location>
        <topology evidence="1">Multi-pass membrane protein</topology>
    </subcellularLocation>
</comment>
<dbReference type="PANTHER" id="PTHR24221">
    <property type="entry name" value="ATP-BINDING CASSETTE SUB-FAMILY B"/>
    <property type="match status" value="1"/>
</dbReference>
<dbReference type="InterPro" id="IPR027417">
    <property type="entry name" value="P-loop_NTPase"/>
</dbReference>
<dbReference type="GO" id="GO:0042626">
    <property type="term" value="F:ATPase-coupled transmembrane transporter activity"/>
    <property type="evidence" value="ECO:0007669"/>
    <property type="project" value="TreeGrafter"/>
</dbReference>
<dbReference type="InterPro" id="IPR036640">
    <property type="entry name" value="ABC1_TM_sf"/>
</dbReference>
<dbReference type="OMA" id="TICGMEH"/>
<evidence type="ECO:0000313" key="12">
    <source>
        <dbReference type="Proteomes" id="UP000002488"/>
    </source>
</evidence>
<evidence type="ECO:0000256" key="7">
    <source>
        <dbReference type="ARBA" id="ARBA00022989"/>
    </source>
</evidence>
<dbReference type="SUPFAM" id="SSF90123">
    <property type="entry name" value="ABC transporter transmembrane region"/>
    <property type="match status" value="1"/>
</dbReference>
<keyword evidence="2" id="KW-0813">Transport</keyword>
<dbReference type="SMART" id="SM00382">
    <property type="entry name" value="AAA"/>
    <property type="match status" value="1"/>
</dbReference>
<proteinExistence type="predicted"/>
<feature type="transmembrane region" description="Helical" evidence="9">
    <location>
        <begin position="20"/>
        <end position="41"/>
    </location>
</feature>
<dbReference type="PROSITE" id="PS50893">
    <property type="entry name" value="ABC_TRANSPORTER_2"/>
    <property type="match status" value="1"/>
</dbReference>
<dbReference type="PANTHER" id="PTHR24221:SF503">
    <property type="entry name" value="MITOCHONDRIAL POTASSIUM CHANNEL ATP-BINDING SUBUNIT"/>
    <property type="match status" value="1"/>
</dbReference>
<keyword evidence="5" id="KW-0547">Nucleotide-binding</keyword>